<keyword evidence="6" id="KW-1185">Reference proteome</keyword>
<dbReference type="Gene3D" id="2.40.50.100">
    <property type="match status" value="1"/>
</dbReference>
<dbReference type="KEGG" id="micc:AUP74_01615"/>
<dbReference type="InterPro" id="IPR050465">
    <property type="entry name" value="UPF0194_transport"/>
</dbReference>
<evidence type="ECO:0000256" key="1">
    <source>
        <dbReference type="ARBA" id="ARBA00004196"/>
    </source>
</evidence>
<dbReference type="RefSeq" id="WP_069947118.1">
    <property type="nucleotide sequence ID" value="NZ_CP014143.1"/>
</dbReference>
<feature type="domain" description="Multidrug resistance protein MdtA-like alpha-helical hairpin" evidence="4">
    <location>
        <begin position="114"/>
        <end position="171"/>
    </location>
</feature>
<dbReference type="STRING" id="1769779.AUP74_01615"/>
<dbReference type="Gene3D" id="2.40.30.170">
    <property type="match status" value="1"/>
</dbReference>
<dbReference type="InterPro" id="IPR058624">
    <property type="entry name" value="MdtA-like_HH"/>
</dbReference>
<evidence type="ECO:0000313" key="5">
    <source>
        <dbReference type="EMBL" id="AOS97050.1"/>
    </source>
</evidence>
<dbReference type="GO" id="GO:0030313">
    <property type="term" value="C:cell envelope"/>
    <property type="evidence" value="ECO:0007669"/>
    <property type="project" value="UniProtKB-SubCell"/>
</dbReference>
<reference evidence="6" key="1">
    <citation type="submission" date="2016-01" db="EMBL/GenBank/DDBJ databases">
        <title>Complete genome sequence of Microbulbifer sp. CCB-MM1, a halophile isolated from Matang Mangrove Forest, Perak.</title>
        <authorList>
            <person name="Moh T.H."/>
            <person name="Dinesh B."/>
            <person name="Lau N.-S."/>
            <person name="Go F."/>
            <person name="Alexander Chong S.-C."/>
        </authorList>
    </citation>
    <scope>NUCLEOTIDE SEQUENCE [LARGE SCALE GENOMIC DNA]</scope>
    <source>
        <strain evidence="6">CCB-MM1</strain>
    </source>
</reference>
<accession>A0A1C9W7E4</accession>
<feature type="coiled-coil region" evidence="3">
    <location>
        <begin position="113"/>
        <end position="204"/>
    </location>
</feature>
<dbReference type="SUPFAM" id="SSF111369">
    <property type="entry name" value="HlyD-like secretion proteins"/>
    <property type="match status" value="1"/>
</dbReference>
<keyword evidence="2 3" id="KW-0175">Coiled coil</keyword>
<dbReference type="PANTHER" id="PTHR32347:SF29">
    <property type="entry name" value="UPF0194 MEMBRANE PROTEIN YBHG"/>
    <property type="match status" value="1"/>
</dbReference>
<evidence type="ECO:0000259" key="4">
    <source>
        <dbReference type="Pfam" id="PF25876"/>
    </source>
</evidence>
<dbReference type="Proteomes" id="UP000095672">
    <property type="component" value="Chromosome"/>
</dbReference>
<dbReference type="PANTHER" id="PTHR32347">
    <property type="entry name" value="EFFLUX SYSTEM COMPONENT YKNX-RELATED"/>
    <property type="match status" value="1"/>
</dbReference>
<dbReference type="EMBL" id="CP014143">
    <property type="protein sequence ID" value="AOS97050.1"/>
    <property type="molecule type" value="Genomic_DNA"/>
</dbReference>
<evidence type="ECO:0000256" key="3">
    <source>
        <dbReference type="SAM" id="Coils"/>
    </source>
</evidence>
<evidence type="ECO:0000256" key="2">
    <source>
        <dbReference type="ARBA" id="ARBA00023054"/>
    </source>
</evidence>
<protein>
    <submittedName>
        <fullName evidence="5">Multidrug export protein EmrA</fullName>
    </submittedName>
</protein>
<dbReference type="Gene3D" id="1.10.287.470">
    <property type="entry name" value="Helix hairpin bin"/>
    <property type="match status" value="1"/>
</dbReference>
<dbReference type="AlphaFoldDB" id="A0A1C9W7E4"/>
<dbReference type="Pfam" id="PF25876">
    <property type="entry name" value="HH_MFP_RND"/>
    <property type="match status" value="1"/>
</dbReference>
<proteinExistence type="predicted"/>
<name>A0A1C9W7E4_9GAMM</name>
<organism evidence="5 6">
    <name type="scientific">Microbulbifer aggregans</name>
    <dbReference type="NCBI Taxonomy" id="1769779"/>
    <lineage>
        <taxon>Bacteria</taxon>
        <taxon>Pseudomonadati</taxon>
        <taxon>Pseudomonadota</taxon>
        <taxon>Gammaproteobacteria</taxon>
        <taxon>Cellvibrionales</taxon>
        <taxon>Microbulbiferaceae</taxon>
        <taxon>Microbulbifer</taxon>
    </lineage>
</organism>
<sequence length="348" mass="37796">MRVSLIKGLISRLPPLLQLALTIITVVCLSGCEPEPQRVLGTLEWDRIALPAPVAEKIVAIKVREGDRVTAGQILMALDDSTVRARRDATGAEAARQEALLQELREGPRSEEIDRARADLERVRSQLRDAEARYRRLAELARRHFVSKDDLDSARAAAESARAQVTAAEALLLELERGTRSERIDQAQAALERARSEQQVQQALLDKLVLQAPRSGLVDSIPFKLGDEAPIGGPLITMLVGETPYARVYIPQPMRAGIQVGDAATVTIEGGDRGYPGRVRAIRSEPSFTPYYALTGEDVSRLSYLAEIQLDEAAANLPSGLPLQAKFLTARASDAPSTSPATGADNVR</sequence>
<gene>
    <name evidence="5" type="primary">emrA_2</name>
    <name evidence="5" type="ORF">AUP74_01615</name>
</gene>
<dbReference type="OrthoDB" id="8558741at2"/>
<evidence type="ECO:0000313" key="6">
    <source>
        <dbReference type="Proteomes" id="UP000095672"/>
    </source>
</evidence>
<comment type="subcellular location">
    <subcellularLocation>
        <location evidence="1">Cell envelope</location>
    </subcellularLocation>
</comment>